<keyword evidence="2" id="KW-1185">Reference proteome</keyword>
<dbReference type="Proteomes" id="UP001154078">
    <property type="component" value="Chromosome 3"/>
</dbReference>
<gene>
    <name evidence="1" type="ORF">MELIAE_LOCUS5530</name>
</gene>
<accession>A0A9P0B2Q4</accession>
<protein>
    <submittedName>
        <fullName evidence="1">Uncharacterized protein</fullName>
    </submittedName>
</protein>
<proteinExistence type="predicted"/>
<dbReference type="AlphaFoldDB" id="A0A9P0B2Q4"/>
<dbReference type="OrthoDB" id="6784398at2759"/>
<organism evidence="1 2">
    <name type="scientific">Brassicogethes aeneus</name>
    <name type="common">Rape pollen beetle</name>
    <name type="synonym">Meligethes aeneus</name>
    <dbReference type="NCBI Taxonomy" id="1431903"/>
    <lineage>
        <taxon>Eukaryota</taxon>
        <taxon>Metazoa</taxon>
        <taxon>Ecdysozoa</taxon>
        <taxon>Arthropoda</taxon>
        <taxon>Hexapoda</taxon>
        <taxon>Insecta</taxon>
        <taxon>Pterygota</taxon>
        <taxon>Neoptera</taxon>
        <taxon>Endopterygota</taxon>
        <taxon>Coleoptera</taxon>
        <taxon>Polyphaga</taxon>
        <taxon>Cucujiformia</taxon>
        <taxon>Nitidulidae</taxon>
        <taxon>Meligethinae</taxon>
        <taxon>Brassicogethes</taxon>
    </lineage>
</organism>
<dbReference type="EMBL" id="OV121134">
    <property type="protein sequence ID" value="CAH0553568.1"/>
    <property type="molecule type" value="Genomic_DNA"/>
</dbReference>
<name>A0A9P0B2Q4_BRAAE</name>
<evidence type="ECO:0000313" key="2">
    <source>
        <dbReference type="Proteomes" id="UP001154078"/>
    </source>
</evidence>
<reference evidence="1" key="1">
    <citation type="submission" date="2021-12" db="EMBL/GenBank/DDBJ databases">
        <authorList>
            <person name="King R."/>
        </authorList>
    </citation>
    <scope>NUCLEOTIDE SEQUENCE</scope>
</reference>
<evidence type="ECO:0000313" key="1">
    <source>
        <dbReference type="EMBL" id="CAH0553568.1"/>
    </source>
</evidence>
<sequence length="142" mass="15658">MWNGTCIKLSNSEIRSIKSTKGLNWSCASCDEYCKDLNSLKATIISLQQDVKELKGLNKKSDAVIDEDCVEDIISEITARERKRCNLILFNMSEAVFALGQYCPIQLPASESPGHRGFGAGGCRLVGKVRIDLVVGVWFVSI</sequence>